<sequence length="212" mass="22718">MSRSALTLVTPPASEPVSLAEAKAWARVDGCEDDSVLTGLLIAARTAAEEYLRRSLVTQTWRLTLDACGTRGEWFEGTYELPVTYFDGALPRDVELPRGPVTAVTSVTTYDTSNISAVFAPANYRLDPSGARLLLNPNAYWPDNVRPAAGCEIVYTAGFGSSSAVPQPIKTGILIHAASLYEQRGQCADAMDLPPGSKQLYGTYRVVGGTRG</sequence>
<dbReference type="KEGG" id="gog:C1280_08350"/>
<organism evidence="1 2">
    <name type="scientific">Gemmata obscuriglobus</name>
    <dbReference type="NCBI Taxonomy" id="114"/>
    <lineage>
        <taxon>Bacteria</taxon>
        <taxon>Pseudomonadati</taxon>
        <taxon>Planctomycetota</taxon>
        <taxon>Planctomycetia</taxon>
        <taxon>Gemmatales</taxon>
        <taxon>Gemmataceae</taxon>
        <taxon>Gemmata</taxon>
    </lineage>
</organism>
<dbReference type="EMBL" id="CP025958">
    <property type="protein sequence ID" value="AWM37029.1"/>
    <property type="molecule type" value="Genomic_DNA"/>
</dbReference>
<protein>
    <recommendedName>
        <fullName evidence="3">Phage gp6-like head-tail connector protein</fullName>
    </recommendedName>
</protein>
<dbReference type="InterPro" id="IPR021146">
    <property type="entry name" value="Phage_gp6-like_head-tail"/>
</dbReference>
<evidence type="ECO:0000313" key="2">
    <source>
        <dbReference type="Proteomes" id="UP000245802"/>
    </source>
</evidence>
<name>A0A2Z3GRN6_9BACT</name>
<dbReference type="NCBIfam" id="TIGR02215">
    <property type="entry name" value="phage_chp_gp8"/>
    <property type="match status" value="1"/>
</dbReference>
<reference evidence="1 2" key="1">
    <citation type="submission" date="2018-01" db="EMBL/GenBank/DDBJ databases">
        <title>G. obscuriglobus.</title>
        <authorList>
            <person name="Franke J."/>
            <person name="Blomberg W."/>
            <person name="Selmecki A."/>
        </authorList>
    </citation>
    <scope>NUCLEOTIDE SEQUENCE [LARGE SCALE GENOMIC DNA]</scope>
    <source>
        <strain evidence="1 2">DSM 5831</strain>
    </source>
</reference>
<dbReference type="Proteomes" id="UP000245802">
    <property type="component" value="Chromosome"/>
</dbReference>
<proteinExistence type="predicted"/>
<dbReference type="InterPro" id="IPR011738">
    <property type="entry name" value="Phage_CHP"/>
</dbReference>
<evidence type="ECO:0000313" key="1">
    <source>
        <dbReference type="EMBL" id="AWM37029.1"/>
    </source>
</evidence>
<gene>
    <name evidence="1" type="ORF">C1280_08350</name>
</gene>
<dbReference type="RefSeq" id="WP_010033363.1">
    <property type="nucleotide sequence ID" value="NZ_CP025958.1"/>
</dbReference>
<dbReference type="Pfam" id="PF05135">
    <property type="entry name" value="Phage_connect_1"/>
    <property type="match status" value="1"/>
</dbReference>
<evidence type="ECO:0008006" key="3">
    <source>
        <dbReference type="Google" id="ProtNLM"/>
    </source>
</evidence>
<dbReference type="CDD" id="cd08054">
    <property type="entry name" value="gp6"/>
    <property type="match status" value="1"/>
</dbReference>
<dbReference type="OrthoDB" id="279343at2"/>
<keyword evidence="2" id="KW-1185">Reference proteome</keyword>
<dbReference type="Gene3D" id="1.10.3230.30">
    <property type="entry name" value="Phage gp6-like head-tail connector protein"/>
    <property type="match status" value="1"/>
</dbReference>
<dbReference type="AlphaFoldDB" id="A0A2Z3GRN6"/>
<accession>A0A2Z3GRN6</accession>